<dbReference type="EMBL" id="KZ824848">
    <property type="protein sequence ID" value="RAH77138.1"/>
    <property type="molecule type" value="Genomic_DNA"/>
</dbReference>
<evidence type="ECO:0000256" key="4">
    <source>
        <dbReference type="ARBA" id="ARBA00049194"/>
    </source>
</evidence>
<dbReference type="PROSITE" id="PS00687">
    <property type="entry name" value="ALDEHYDE_DEHYDR_GLU"/>
    <property type="match status" value="1"/>
</dbReference>
<evidence type="ECO:0000313" key="9">
    <source>
        <dbReference type="EMBL" id="RAH77138.1"/>
    </source>
</evidence>
<evidence type="ECO:0000256" key="2">
    <source>
        <dbReference type="ARBA" id="ARBA00023002"/>
    </source>
</evidence>
<dbReference type="FunFam" id="3.40.605.10:FF:000007">
    <property type="entry name" value="NAD/NADP-dependent betaine aldehyde dehydrogenase"/>
    <property type="match status" value="1"/>
</dbReference>
<dbReference type="InterPro" id="IPR016162">
    <property type="entry name" value="Ald_DH_N"/>
</dbReference>
<dbReference type="RefSeq" id="XP_025523032.1">
    <property type="nucleotide sequence ID" value="XM_025670314.1"/>
</dbReference>
<dbReference type="AlphaFoldDB" id="A0A8T8WMQ3"/>
<gene>
    <name evidence="9" type="ORF">BO86DRAFT_371300</name>
</gene>
<dbReference type="SUPFAM" id="SSF53720">
    <property type="entry name" value="ALDH-like"/>
    <property type="match status" value="1"/>
</dbReference>
<dbReference type="Pfam" id="PF00171">
    <property type="entry name" value="Aldedh"/>
    <property type="match status" value="1"/>
</dbReference>
<protein>
    <recommendedName>
        <fullName evidence="3">aldehyde dehydrogenase (NAD(+))</fullName>
        <ecNumber evidence="3">1.2.1.3</ecNumber>
    </recommendedName>
</protein>
<dbReference type="InterPro" id="IPR016163">
    <property type="entry name" value="Ald_DH_C"/>
</dbReference>
<evidence type="ECO:0000259" key="8">
    <source>
        <dbReference type="Pfam" id="PF00171"/>
    </source>
</evidence>
<accession>A0A8T8WMQ3</accession>
<dbReference type="InterPro" id="IPR016161">
    <property type="entry name" value="Ald_DH/histidinol_DH"/>
</dbReference>
<dbReference type="GO" id="GO:0004029">
    <property type="term" value="F:aldehyde dehydrogenase (NAD+) activity"/>
    <property type="evidence" value="ECO:0007669"/>
    <property type="project" value="UniProtKB-EC"/>
</dbReference>
<dbReference type="InterPro" id="IPR015590">
    <property type="entry name" value="Aldehyde_DH_dom"/>
</dbReference>
<dbReference type="Gene3D" id="3.40.605.10">
    <property type="entry name" value="Aldehyde Dehydrogenase, Chain A, domain 1"/>
    <property type="match status" value="1"/>
</dbReference>
<name>A0A8T8WMQ3_ASPJA</name>
<evidence type="ECO:0000256" key="1">
    <source>
        <dbReference type="ARBA" id="ARBA00009986"/>
    </source>
</evidence>
<evidence type="ECO:0000313" key="10">
    <source>
        <dbReference type="Proteomes" id="UP000249497"/>
    </source>
</evidence>
<keyword evidence="10" id="KW-1185">Reference proteome</keyword>
<evidence type="ECO:0000256" key="6">
    <source>
        <dbReference type="RuleBase" id="RU003345"/>
    </source>
</evidence>
<dbReference type="Gene3D" id="3.40.309.10">
    <property type="entry name" value="Aldehyde Dehydrogenase, Chain A, domain 2"/>
    <property type="match status" value="1"/>
</dbReference>
<dbReference type="OrthoDB" id="310895at2759"/>
<reference evidence="9 10" key="1">
    <citation type="submission" date="2018-02" db="EMBL/GenBank/DDBJ databases">
        <title>The genomes of Aspergillus section Nigri reveals drivers in fungal speciation.</title>
        <authorList>
            <consortium name="DOE Joint Genome Institute"/>
            <person name="Vesth T.C."/>
            <person name="Nybo J."/>
            <person name="Theobald S."/>
            <person name="Brandl J."/>
            <person name="Frisvad J.C."/>
            <person name="Nielsen K.F."/>
            <person name="Lyhne E.K."/>
            <person name="Kogle M.E."/>
            <person name="Kuo A."/>
            <person name="Riley R."/>
            <person name="Clum A."/>
            <person name="Nolan M."/>
            <person name="Lipzen A."/>
            <person name="Salamov A."/>
            <person name="Henrissat B."/>
            <person name="Wiebenga A."/>
            <person name="De vries R.P."/>
            <person name="Grigoriev I.V."/>
            <person name="Mortensen U.H."/>
            <person name="Andersen M.R."/>
            <person name="Baker S.E."/>
        </authorList>
    </citation>
    <scope>NUCLEOTIDE SEQUENCE [LARGE SCALE GENOMIC DNA]</scope>
    <source>
        <strain evidence="9 10">CBS 114.51</strain>
    </source>
</reference>
<feature type="active site" evidence="5">
    <location>
        <position position="245"/>
    </location>
</feature>
<dbReference type="EC" id="1.2.1.3" evidence="3"/>
<keyword evidence="2 6" id="KW-0560">Oxidoreductase</keyword>
<proteinExistence type="inferred from homology"/>
<comment type="catalytic activity">
    <reaction evidence="4">
        <text>an aldehyde + NAD(+) + H2O = a carboxylate + NADH + 2 H(+)</text>
        <dbReference type="Rhea" id="RHEA:16185"/>
        <dbReference type="ChEBI" id="CHEBI:15377"/>
        <dbReference type="ChEBI" id="CHEBI:15378"/>
        <dbReference type="ChEBI" id="CHEBI:17478"/>
        <dbReference type="ChEBI" id="CHEBI:29067"/>
        <dbReference type="ChEBI" id="CHEBI:57540"/>
        <dbReference type="ChEBI" id="CHEBI:57945"/>
        <dbReference type="EC" id="1.2.1.3"/>
    </reaction>
</comment>
<dbReference type="Proteomes" id="UP000249497">
    <property type="component" value="Unassembled WGS sequence"/>
</dbReference>
<evidence type="ECO:0000256" key="7">
    <source>
        <dbReference type="SAM" id="MobiDB-lite"/>
    </source>
</evidence>
<feature type="compositionally biased region" description="Low complexity" evidence="7">
    <location>
        <begin position="14"/>
        <end position="30"/>
    </location>
</feature>
<dbReference type="CDD" id="cd07106">
    <property type="entry name" value="ALDH_AldA-AAD23400"/>
    <property type="match status" value="1"/>
</dbReference>
<feature type="domain" description="Aldehyde dehydrogenase" evidence="8">
    <location>
        <begin position="22"/>
        <end position="479"/>
    </location>
</feature>
<organism evidence="9 10">
    <name type="scientific">Aspergillus japonicus CBS 114.51</name>
    <dbReference type="NCBI Taxonomy" id="1448312"/>
    <lineage>
        <taxon>Eukaryota</taxon>
        <taxon>Fungi</taxon>
        <taxon>Dikarya</taxon>
        <taxon>Ascomycota</taxon>
        <taxon>Pezizomycotina</taxon>
        <taxon>Eurotiomycetes</taxon>
        <taxon>Eurotiomycetidae</taxon>
        <taxon>Eurotiales</taxon>
        <taxon>Aspergillaceae</taxon>
        <taxon>Aspergillus</taxon>
        <taxon>Aspergillus subgen. Circumdati</taxon>
    </lineage>
</organism>
<evidence type="ECO:0000256" key="5">
    <source>
        <dbReference type="PROSITE-ProRule" id="PRU10007"/>
    </source>
</evidence>
<dbReference type="InterPro" id="IPR029510">
    <property type="entry name" value="Ald_DH_CS_GLU"/>
</dbReference>
<dbReference type="GeneID" id="37174006"/>
<comment type="similarity">
    <text evidence="1 6">Belongs to the aldehyde dehydrogenase family.</text>
</comment>
<dbReference type="PANTHER" id="PTHR11699">
    <property type="entry name" value="ALDEHYDE DEHYDROGENASE-RELATED"/>
    <property type="match status" value="1"/>
</dbReference>
<evidence type="ECO:0000256" key="3">
    <source>
        <dbReference type="ARBA" id="ARBA00024226"/>
    </source>
</evidence>
<feature type="region of interest" description="Disordered" evidence="7">
    <location>
        <begin position="14"/>
        <end position="34"/>
    </location>
</feature>
<dbReference type="InterPro" id="IPR044086">
    <property type="entry name" value="LUC3-like"/>
</dbReference>
<sequence>MALDTTKFYNIINNEHTTTPTTRHSTNPTTGLPNPEVPISRPSDLDAAVVAAQSAFPAWSRTPLATRRALLTRYAALLETHKPSLIALLTQEQGKPLSQAQIEVEMAITWTRSIPTLELPVTTLEDTPDRQIVQRYVPIGVCGAIVPWNFPVLLAVGKIVPALVTGNVVIVKPSPYTPYCALKLGELAAQVFPPGVVQVLSGGEELGPWMTAHPGILKISFTGSSATGRKVMEGCARGLKRVTLELGGNDAAIVCGDVDVDAVVQKVHRIVVVDSAIGIIAFLCSSQICMTIKRLYVHASIYDEFRDKLVAFVRSLPVGDGTDPATFFGPVQNRMQFDKASDLLAATQAAGLRTLAAGEVPANLDKGFFIAPTLVDNPPETSRVVQEEPFAPILPLLRWSDEADVVARANASDYALSASVWSRDLGRARRIVDQLQAGSVWVNSHFDVAPHVPFGGHKASGMGTEWGVHGLVGWCNSQTLWLKSQL</sequence>